<evidence type="ECO:0000313" key="2">
    <source>
        <dbReference type="EMBL" id="WOH36582.1"/>
    </source>
</evidence>
<keyword evidence="3" id="KW-1185">Reference proteome</keyword>
<dbReference type="PROSITE" id="PS51257">
    <property type="entry name" value="PROKAR_LIPOPROTEIN"/>
    <property type="match status" value="1"/>
</dbReference>
<dbReference type="Proteomes" id="UP001301442">
    <property type="component" value="Chromosome"/>
</dbReference>
<organism evidence="2 3">
    <name type="scientific">Thalassotalea fonticola</name>
    <dbReference type="NCBI Taxonomy" id="3065649"/>
    <lineage>
        <taxon>Bacteria</taxon>
        <taxon>Pseudomonadati</taxon>
        <taxon>Pseudomonadota</taxon>
        <taxon>Gammaproteobacteria</taxon>
        <taxon>Alteromonadales</taxon>
        <taxon>Colwelliaceae</taxon>
        <taxon>Thalassotalea</taxon>
    </lineage>
</organism>
<evidence type="ECO:0000313" key="3">
    <source>
        <dbReference type="Proteomes" id="UP001301442"/>
    </source>
</evidence>
<reference evidence="2 3" key="1">
    <citation type="submission" date="2023-09" db="EMBL/GenBank/DDBJ databases">
        <authorList>
            <person name="Qi X."/>
        </authorList>
    </citation>
    <scope>NUCLEOTIDE SEQUENCE [LARGE SCALE GENOMIC DNA]</scope>
    <source>
        <strain evidence="2 3">S1-1</strain>
    </source>
</reference>
<name>A0ABZ0GKZ8_9GAMM</name>
<feature type="domain" description="DUF5077" evidence="1">
    <location>
        <begin position="39"/>
        <end position="141"/>
    </location>
</feature>
<accession>A0ABZ0GKZ8</accession>
<evidence type="ECO:0000259" key="1">
    <source>
        <dbReference type="Pfam" id="PF16871"/>
    </source>
</evidence>
<proteinExistence type="predicted"/>
<sequence>MKKLFLYSLFFLGVQACSGGETYSQASIEESALFQFSMPFAPNVWVVDDQQATEALVDVRQAKLNGWQDAKHQLAFYFYSDTSGDINLSLTGTFPQKGELSISLAKQKRKVNFADSKNGKLTLGTFTLTEPGYHQLILSKSLLDESNVNIKNVDVASNDVARFNFITEKEVYFARRGPSAHLKYQLPNNEQDWQWFYSELEVPKGFDPVGSYFMANGFAQGYFGMQVNSQSERRVLFSVWSPFKTQDPKNVPPEQQIKLIRKGDNVHTGKFGNEGVGGQSYKKFNWQAGTKYKFLLKVSPSGDNRSEFTAYFYAPEIQQWQLIASFQRPKTSTYLQRPHAFIENFITSQGDKIRKANYSNQWVADTNGNWTQINQANVTYDNTARNKYRFDYQGGSENSSVYLQNGGFFNDPTSYNKLLTIKTTNSAPQINFDLLP</sequence>
<dbReference type="Pfam" id="PF11958">
    <property type="entry name" value="DUF3472"/>
    <property type="match status" value="1"/>
</dbReference>
<dbReference type="RefSeq" id="WP_348395393.1">
    <property type="nucleotide sequence ID" value="NZ_CP136600.1"/>
</dbReference>
<protein>
    <submittedName>
        <fullName evidence="2">DUF3472 domain-containing protein</fullName>
    </submittedName>
</protein>
<dbReference type="InterPro" id="IPR031712">
    <property type="entry name" value="DUF5077"/>
</dbReference>
<dbReference type="InterPro" id="IPR021862">
    <property type="entry name" value="DUF3472"/>
</dbReference>
<dbReference type="EMBL" id="CP136600">
    <property type="protein sequence ID" value="WOH36582.1"/>
    <property type="molecule type" value="Genomic_DNA"/>
</dbReference>
<gene>
    <name evidence="2" type="ORF">RI844_14555</name>
</gene>
<dbReference type="Pfam" id="PF16871">
    <property type="entry name" value="DUF5077"/>
    <property type="match status" value="1"/>
</dbReference>